<evidence type="ECO:0008006" key="3">
    <source>
        <dbReference type="Google" id="ProtNLM"/>
    </source>
</evidence>
<dbReference type="PANTHER" id="PTHR10000:SF53">
    <property type="entry name" value="5-AMINO-6-(5-PHOSPHO-D-RIBITYLAMINO)URACIL PHOSPHATASE YBJI-RELATED"/>
    <property type="match status" value="1"/>
</dbReference>
<dbReference type="Gene3D" id="3.30.1240.10">
    <property type="match status" value="1"/>
</dbReference>
<dbReference type="GO" id="GO:0016791">
    <property type="term" value="F:phosphatase activity"/>
    <property type="evidence" value="ECO:0007669"/>
    <property type="project" value="UniProtKB-ARBA"/>
</dbReference>
<dbReference type="GO" id="GO:0005829">
    <property type="term" value="C:cytosol"/>
    <property type="evidence" value="ECO:0007669"/>
    <property type="project" value="TreeGrafter"/>
</dbReference>
<evidence type="ECO:0000313" key="1">
    <source>
        <dbReference type="EMBL" id="AAM79006.1"/>
    </source>
</evidence>
<dbReference type="Proteomes" id="UP000000564">
    <property type="component" value="Chromosome"/>
</dbReference>
<dbReference type="PANTHER" id="PTHR10000">
    <property type="entry name" value="PHOSPHOSERINE PHOSPHATASE"/>
    <property type="match status" value="1"/>
</dbReference>
<dbReference type="NCBIfam" id="TIGR00099">
    <property type="entry name" value="Cof-subfamily"/>
    <property type="match status" value="1"/>
</dbReference>
<dbReference type="KEGG" id="spg:SpyM3_0399"/>
<dbReference type="Pfam" id="PF08282">
    <property type="entry name" value="Hydrolase_3"/>
    <property type="match status" value="1"/>
</dbReference>
<dbReference type="Gene3D" id="3.40.50.1000">
    <property type="entry name" value="HAD superfamily/HAD-like"/>
    <property type="match status" value="1"/>
</dbReference>
<dbReference type="HOGENOM" id="CLU_044146_5_0_9"/>
<dbReference type="InterPro" id="IPR006379">
    <property type="entry name" value="HAD-SF_hydro_IIB"/>
</dbReference>
<evidence type="ECO:0000313" key="2">
    <source>
        <dbReference type="Proteomes" id="UP000000564"/>
    </source>
</evidence>
<reference evidence="1 2" key="1">
    <citation type="journal article" date="2002" name="Proc. Natl. Acad. Sci. U.S.A.">
        <title>Genome sequence of a serotype M3 strain of group A Streptococcus: phage-encoded toxins, the high-virulence phenotype, and clone emergence.</title>
        <authorList>
            <person name="Beres S.B."/>
            <person name="Sylva G.L."/>
            <person name="Barbian K.D."/>
            <person name="Lei B."/>
            <person name="Hoff J.S."/>
            <person name="Mammarella N.D."/>
            <person name="Liu M.Y."/>
            <person name="Smoot J.C."/>
            <person name="Porcella S.F."/>
            <person name="Parkins L.D."/>
            <person name="Campbell D.S."/>
            <person name="Smith T.M."/>
            <person name="McCormick J.K."/>
            <person name="Leung D.Y."/>
            <person name="Schlievert P.M."/>
            <person name="Musser J.M."/>
        </authorList>
    </citation>
    <scope>NUCLEOTIDE SEQUENCE [LARGE SCALE GENOMIC DNA]</scope>
    <source>
        <strain evidence="2">ATCC BAA-595 / MGAS315</strain>
    </source>
</reference>
<organism evidence="1 2">
    <name type="scientific">Streptococcus pyogenes serotype M3 (strain ATCC BAA-595 / MGAS315)</name>
    <dbReference type="NCBI Taxonomy" id="198466"/>
    <lineage>
        <taxon>Bacteria</taxon>
        <taxon>Bacillati</taxon>
        <taxon>Bacillota</taxon>
        <taxon>Bacilli</taxon>
        <taxon>Lactobacillales</taxon>
        <taxon>Streptococcaceae</taxon>
        <taxon>Streptococcus</taxon>
    </lineage>
</organism>
<dbReference type="InterPro" id="IPR036412">
    <property type="entry name" value="HAD-like_sf"/>
</dbReference>
<dbReference type="AlphaFoldDB" id="A0A0H2UTR1"/>
<dbReference type="EMBL" id="AE014074">
    <property type="protein sequence ID" value="AAM79006.1"/>
    <property type="molecule type" value="Genomic_DNA"/>
</dbReference>
<dbReference type="SFLD" id="SFLDS00003">
    <property type="entry name" value="Haloacid_Dehalogenase"/>
    <property type="match status" value="1"/>
</dbReference>
<dbReference type="InterPro" id="IPR000150">
    <property type="entry name" value="Cof"/>
</dbReference>
<dbReference type="GeneID" id="69901215"/>
<sequence length="265" mass="29169">MIKLIATDMDGTFLAEDGTYNQEQLAALLPKLAEKGILFAVSSGRSLLAIDQLFEPFLDQIAVIAENGSVVQYHGEILFADMMTKEQYTEVAKKVLANPHYVETGMVFSGQKAAYILKGASEEYIQKTKHYYANVKVINGFEDMENDAIFKVSTNFTGHTVLEGSDWLNQALPYATAVTTGFDSIDIILKEVNKGFGMEHLCQALGIKKAETIAFGDNFNDYQMLEFAGRAIATENARPEIKVISDQVIGHCNDGAVLTYLKGLV</sequence>
<dbReference type="RefSeq" id="WP_002991917.1">
    <property type="nucleotide sequence ID" value="NC_004070.1"/>
</dbReference>
<dbReference type="SUPFAM" id="SSF56784">
    <property type="entry name" value="HAD-like"/>
    <property type="match status" value="1"/>
</dbReference>
<dbReference type="NCBIfam" id="TIGR01484">
    <property type="entry name" value="HAD-SF-IIB"/>
    <property type="match status" value="1"/>
</dbReference>
<dbReference type="GO" id="GO:0000287">
    <property type="term" value="F:magnesium ion binding"/>
    <property type="evidence" value="ECO:0007669"/>
    <property type="project" value="TreeGrafter"/>
</dbReference>
<name>A0A0H2UTR1_STRP3</name>
<gene>
    <name evidence="1" type="ordered locus">SpyM3_0399</name>
</gene>
<dbReference type="SFLD" id="SFLDG01140">
    <property type="entry name" value="C2.B:_Phosphomannomutase_and_P"/>
    <property type="match status" value="1"/>
</dbReference>
<proteinExistence type="predicted"/>
<dbReference type="InterPro" id="IPR023214">
    <property type="entry name" value="HAD_sf"/>
</dbReference>
<accession>A0A0H2UTR1</accession>
<protein>
    <recommendedName>
        <fullName evidence="3">Hydrolase</fullName>
    </recommendedName>
</protein>